<organism evidence="1">
    <name type="scientific">Tanacetum cinerariifolium</name>
    <name type="common">Dalmatian daisy</name>
    <name type="synonym">Chrysanthemum cinerariifolium</name>
    <dbReference type="NCBI Taxonomy" id="118510"/>
    <lineage>
        <taxon>Eukaryota</taxon>
        <taxon>Viridiplantae</taxon>
        <taxon>Streptophyta</taxon>
        <taxon>Embryophyta</taxon>
        <taxon>Tracheophyta</taxon>
        <taxon>Spermatophyta</taxon>
        <taxon>Magnoliopsida</taxon>
        <taxon>eudicotyledons</taxon>
        <taxon>Gunneridae</taxon>
        <taxon>Pentapetalae</taxon>
        <taxon>asterids</taxon>
        <taxon>campanulids</taxon>
        <taxon>Asterales</taxon>
        <taxon>Asteraceae</taxon>
        <taxon>Asteroideae</taxon>
        <taxon>Anthemideae</taxon>
        <taxon>Anthemidinae</taxon>
        <taxon>Tanacetum</taxon>
    </lineage>
</organism>
<dbReference type="EMBL" id="BKCJ010250551">
    <property type="protein sequence ID" value="GEZ19052.1"/>
    <property type="molecule type" value="Genomic_DNA"/>
</dbReference>
<dbReference type="PANTHER" id="PTHR46890:SF50">
    <property type="entry name" value="RNA-DIRECTED DNA POLYMERASE, EUKARYOTA, REVERSE TRANSCRIPTASE ZINC-BINDING DOMAIN PROTEIN-RELATED"/>
    <property type="match status" value="1"/>
</dbReference>
<keyword evidence="1" id="KW-0808">Transferase</keyword>
<protein>
    <submittedName>
        <fullName evidence="1">Putative RNA-directed DNA polymerase, eukaryota, reverse transcriptase zinc-binding domain protein</fullName>
    </submittedName>
</protein>
<accession>A0A699I2C6</accession>
<keyword evidence="1" id="KW-0695">RNA-directed DNA polymerase</keyword>
<dbReference type="InterPro" id="IPR052343">
    <property type="entry name" value="Retrotransposon-Effector_Assoc"/>
</dbReference>
<dbReference type="AlphaFoldDB" id="A0A699I2C6"/>
<reference evidence="1" key="1">
    <citation type="journal article" date="2019" name="Sci. Rep.">
        <title>Draft genome of Tanacetum cinerariifolium, the natural source of mosquito coil.</title>
        <authorList>
            <person name="Yamashiro T."/>
            <person name="Shiraishi A."/>
            <person name="Satake H."/>
            <person name="Nakayama K."/>
        </authorList>
    </citation>
    <scope>NUCLEOTIDE SEQUENCE</scope>
</reference>
<comment type="caution">
    <text evidence="1">The sequence shown here is derived from an EMBL/GenBank/DDBJ whole genome shotgun (WGS) entry which is preliminary data.</text>
</comment>
<dbReference type="PANTHER" id="PTHR46890">
    <property type="entry name" value="NON-LTR RETROLELEMENT REVERSE TRANSCRIPTASE-LIKE PROTEIN-RELATED"/>
    <property type="match status" value="1"/>
</dbReference>
<proteinExistence type="predicted"/>
<name>A0A699I2C6_TANCI</name>
<keyword evidence="1" id="KW-0548">Nucleotidyltransferase</keyword>
<gene>
    <name evidence="1" type="ORF">Tci_491025</name>
</gene>
<evidence type="ECO:0000313" key="1">
    <source>
        <dbReference type="EMBL" id="GEZ19052.1"/>
    </source>
</evidence>
<sequence length="486" mass="56818">MCKMKFVKSKIREWIRMNRNDRKGQCEKYKKELSMLDDEIDNGNGSEAVVNKRLEVLNELQSIDKLHAMDMAQKAKIKWAIEGDENSWFFHGMLNRNCHQQSIRGVMADGVWKDKPADVKLEFLRHFSNRFDKPSDVRATIDMHYPRSLDVEQQEDLERGVSKEEIKKAVRDCGTDKFLGLDGYFFTNAKILKGYNSSYIALIPKVPDANMVKDFRPICLIGSMYKIIAKILTNRLVGVLGDIVSEVQSEFITERQILDGPFILNEVLQWCKKRRKGRLFSKWILRKRTTLFDGIFWIMESLHLSFQRVVETGLFMGIKLNQSVILSHMFYADDAVFVGQWSDNNINTLVYVMDCFYRASGLRINMSKSKIPTWTSLFIEILGGVEQVQYVALLDLVNTINLLPMEDKWSWSLESSGEFLVAFIRRVIDEKRIIARKIAVWWNVNYAKCNSYEEWVDWLVSLRLGIMAKLIFEGTFYSLWWNIRTY</sequence>
<dbReference type="GO" id="GO:0003964">
    <property type="term" value="F:RNA-directed DNA polymerase activity"/>
    <property type="evidence" value="ECO:0007669"/>
    <property type="project" value="UniProtKB-KW"/>
</dbReference>